<reference evidence="1" key="1">
    <citation type="submission" date="2022-04" db="EMBL/GenBank/DDBJ databases">
        <title>Chromosome-scale genome assembly of Holotrichia oblita Faldermann.</title>
        <authorList>
            <person name="Rongchong L."/>
        </authorList>
    </citation>
    <scope>NUCLEOTIDE SEQUENCE</scope>
    <source>
        <strain evidence="1">81SQS9</strain>
    </source>
</reference>
<comment type="caution">
    <text evidence="1">The sequence shown here is derived from an EMBL/GenBank/DDBJ whole genome shotgun (WGS) entry which is preliminary data.</text>
</comment>
<accession>A0ACB9T8U4</accession>
<dbReference type="Proteomes" id="UP001056778">
    <property type="component" value="Chromosome 4"/>
</dbReference>
<keyword evidence="1" id="KW-0547">Nucleotide-binding</keyword>
<gene>
    <name evidence="1" type="ORF">MML48_4g00004728</name>
</gene>
<keyword evidence="1" id="KW-0067">ATP-binding</keyword>
<proteinExistence type="predicted"/>
<evidence type="ECO:0000313" key="1">
    <source>
        <dbReference type="EMBL" id="KAI4463144.1"/>
    </source>
</evidence>
<protein>
    <submittedName>
        <fullName evidence="1">Atp-binding cassette transporter subfamily a abca</fullName>
    </submittedName>
</protein>
<dbReference type="EMBL" id="CM043018">
    <property type="protein sequence ID" value="KAI4463144.1"/>
    <property type="molecule type" value="Genomic_DNA"/>
</dbReference>
<organism evidence="1 2">
    <name type="scientific">Holotrichia oblita</name>
    <name type="common">Chafer beetle</name>
    <dbReference type="NCBI Taxonomy" id="644536"/>
    <lineage>
        <taxon>Eukaryota</taxon>
        <taxon>Metazoa</taxon>
        <taxon>Ecdysozoa</taxon>
        <taxon>Arthropoda</taxon>
        <taxon>Hexapoda</taxon>
        <taxon>Insecta</taxon>
        <taxon>Pterygota</taxon>
        <taxon>Neoptera</taxon>
        <taxon>Endopterygota</taxon>
        <taxon>Coleoptera</taxon>
        <taxon>Polyphaga</taxon>
        <taxon>Scarabaeiformia</taxon>
        <taxon>Scarabaeidae</taxon>
        <taxon>Melolonthinae</taxon>
        <taxon>Holotrichia</taxon>
    </lineage>
</organism>
<sequence length="1107" mass="126370">MRPNYKLHKTYGELEDFLLVMWKNLVLKYRRLCSTAIEIFVPIISCLFALLVMSQTKRIEYKTRTYPGFSVTSESPPIATIQWSPCGNPLLRSIMKNVVKLLKVEEECFNTSKVLRSELQFSEASKTVGVQFDDALGNQTNFSKHIDITFRFEEKPFLYYYYWRTNLLFPTDEVAGPRDPDYEHGAVPYYYEDGFLTLQHTLALEVIRSKSSKSIPMIQMQRFPYPAWTAYEELNSSIDIVMFMLIFGFIFIYGNTIRCVAVEKESQVKYGKNKVVLDDISLNILEGEITVLLGHSGAGKTTTASILTGILPATRGTALVDGHNVQTDMRKIRGKLGFCPQRNVLWDNLTVKQHLYFFAKLKGLREPELSEDIHKNLELFDLYEKRKTRTRHLSRAMKRKLSVGIALSGNSRICIFDEPTADTDPASTKHLWDIIRSQKEDRTIVWTTSSMEEADCLGDRIGLLTHGQLQCFGSSSFLKRYYGSGYRLLIIKLPQASVDRITQALQSYIPSIEVEQDNGKELSYILPEDETPVFEKLLRELENNGHNLGVQSFSITLATMEEVFMKVGIDYTGAHDDQYTGSVSDYILTNNKYVEDLSVYGIGQHLIYLFLVGLLLFLVVLSMQSRLSDTILYTFIDLLRRSPSDNGIHDPDVLDETNKVRNEQINRRIYEVVLKDVTKYYKRTVAVNQLCLGLKEFECFGLVGTPGAGKSTALKLLAGQIKLSYGDAWISGFNLKQQMSKIRTCIGYCPQYDALFGELTGKETLIIYCLIRGIPITHCTATAKKLAKEFKFFKSLNQTVSYYSGGTKRKLSAAVALIGEPKVILLDEPTAGNRMHGMDPHTKRFIWNSLSRIKENGKCLIVVTDNMDECEAVCTRMGIMVDGSLQCLGAPQNLKNKYEGEYALTIKVSAIEQSQFEEVDNYIQKYFFNVERRDVGEGVVLYIFREMQHMYWSQLFKIMEDGKKEVAAIEDYWLSQFSLERFLEIFPESGTRVRQKVRFQVKVLGSVQVSNNRFLINLLINRALVLFWSPCGNPFLTMLVVNVSINLKMAEKCYKNKNELQAALQYYGNKPVIGLQFEDVLANREKSTKTLNIVIRLVSRHVNSSNI</sequence>
<name>A0ACB9T8U4_HOLOL</name>
<keyword evidence="2" id="KW-1185">Reference proteome</keyword>
<evidence type="ECO:0000313" key="2">
    <source>
        <dbReference type="Proteomes" id="UP001056778"/>
    </source>
</evidence>